<feature type="region of interest" description="Disordered" evidence="1">
    <location>
        <begin position="1857"/>
        <end position="1888"/>
    </location>
</feature>
<dbReference type="GeneID" id="40311014"/>
<reference evidence="2 3" key="1">
    <citation type="submission" date="2017-09" db="EMBL/GenBank/DDBJ databases">
        <title>Genome sequencing of Besnoitia besnoiti strain Bb-Ger1.</title>
        <authorList>
            <person name="Schares G."/>
            <person name="Venepally P."/>
            <person name="Lorenzi H.A."/>
        </authorList>
    </citation>
    <scope>NUCLEOTIDE SEQUENCE [LARGE SCALE GENOMIC DNA]</scope>
    <source>
        <strain evidence="2 3">Bb-Ger1</strain>
    </source>
</reference>
<keyword evidence="3" id="KW-1185">Reference proteome</keyword>
<dbReference type="VEuPathDB" id="ToxoDB:BESB_060860"/>
<dbReference type="EMBL" id="NWUJ01000005">
    <property type="protein sequence ID" value="PFH35199.1"/>
    <property type="molecule type" value="Genomic_DNA"/>
</dbReference>
<comment type="caution">
    <text evidence="2">The sequence shown here is derived from an EMBL/GenBank/DDBJ whole genome shotgun (WGS) entry which is preliminary data.</text>
</comment>
<organism evidence="2 3">
    <name type="scientific">Besnoitia besnoiti</name>
    <name type="common">Apicomplexan protozoan</name>
    <dbReference type="NCBI Taxonomy" id="94643"/>
    <lineage>
        <taxon>Eukaryota</taxon>
        <taxon>Sar</taxon>
        <taxon>Alveolata</taxon>
        <taxon>Apicomplexa</taxon>
        <taxon>Conoidasida</taxon>
        <taxon>Coccidia</taxon>
        <taxon>Eucoccidiorida</taxon>
        <taxon>Eimeriorina</taxon>
        <taxon>Sarcocystidae</taxon>
        <taxon>Besnoitia</taxon>
    </lineage>
</organism>
<feature type="region of interest" description="Disordered" evidence="1">
    <location>
        <begin position="1601"/>
        <end position="1625"/>
    </location>
</feature>
<feature type="compositionally biased region" description="Polar residues" evidence="1">
    <location>
        <begin position="521"/>
        <end position="538"/>
    </location>
</feature>
<feature type="region of interest" description="Disordered" evidence="1">
    <location>
        <begin position="1665"/>
        <end position="1687"/>
    </location>
</feature>
<protein>
    <submittedName>
        <fullName evidence="2">Uncharacterized protein</fullName>
    </submittedName>
</protein>
<feature type="region of interest" description="Disordered" evidence="1">
    <location>
        <begin position="1313"/>
        <end position="1361"/>
    </location>
</feature>
<accession>A0A2A9MBE4</accession>
<name>A0A2A9MBE4_BESBE</name>
<feature type="region of interest" description="Disordered" evidence="1">
    <location>
        <begin position="1537"/>
        <end position="1557"/>
    </location>
</feature>
<feature type="compositionally biased region" description="Low complexity" evidence="1">
    <location>
        <begin position="748"/>
        <end position="786"/>
    </location>
</feature>
<gene>
    <name evidence="2" type="ORF">BESB_060860</name>
</gene>
<evidence type="ECO:0000256" key="1">
    <source>
        <dbReference type="SAM" id="MobiDB-lite"/>
    </source>
</evidence>
<feature type="region of interest" description="Disordered" evidence="1">
    <location>
        <begin position="102"/>
        <end position="225"/>
    </location>
</feature>
<dbReference type="Proteomes" id="UP000224006">
    <property type="component" value="Chromosome V"/>
</dbReference>
<feature type="region of interest" description="Disordered" evidence="1">
    <location>
        <begin position="500"/>
        <end position="538"/>
    </location>
</feature>
<feature type="compositionally biased region" description="Acidic residues" evidence="1">
    <location>
        <begin position="1323"/>
        <end position="1361"/>
    </location>
</feature>
<feature type="region of interest" description="Disordered" evidence="1">
    <location>
        <begin position="2201"/>
        <end position="2226"/>
    </location>
</feature>
<feature type="region of interest" description="Disordered" evidence="1">
    <location>
        <begin position="1472"/>
        <end position="1497"/>
    </location>
</feature>
<feature type="compositionally biased region" description="Low complexity" evidence="1">
    <location>
        <begin position="1541"/>
        <end position="1552"/>
    </location>
</feature>
<feature type="region of interest" description="Disordered" evidence="1">
    <location>
        <begin position="1793"/>
        <end position="1815"/>
    </location>
</feature>
<evidence type="ECO:0000313" key="3">
    <source>
        <dbReference type="Proteomes" id="UP000224006"/>
    </source>
</evidence>
<dbReference type="KEGG" id="bbes:BESB_060860"/>
<feature type="region of interest" description="Disordered" evidence="1">
    <location>
        <begin position="673"/>
        <end position="796"/>
    </location>
</feature>
<evidence type="ECO:0000313" key="2">
    <source>
        <dbReference type="EMBL" id="PFH35199.1"/>
    </source>
</evidence>
<sequence length="2367" mass="244243">MSTLHLDSPRSRGLAGLRASDNFAEFQDYWSECSSDAGVSEGMKGSLKCSPCCQTRPKTVLYIASAGPAVDLSGAEAQQLQEAPEQKSVTNVAADPQLLACTSFGGGTPPTLSTREVLEESNTETSSKPRRASTSAKAKKAGAHVKSGSAKSKDSAKALRGGPATPKNAKASHGAQQGSSRQGKAPGSGVRASSSGTRGKKQAARDTRGKANSANTPAPTAGDEHQLSEGFQASGKQGASVKHAPGEVSVALPEVGAQAVPAVADTSAACSGVSLSRTELADVRADSGLQIDSWDSVSQREFHAAEQRSALLRGASLALQSRPISQLSSSASATAAARSPVNATRLVGPSVDGGFVSDSVPRAWIDVKGQVRANHEILELEKREDDDMVFNKLPQQILPSPPNPAFCLNTERPPQKPAIDIKFRLLSRGEKRPSRIAKLPGGVPVEYEARPVSKTEGEIPGVQVVPPRTGSVRFAVFQVKRRGETAPAVVAYSWRNKKAVQPPAQEGTNVACDLPSCPEGSDQSPEGTGSSPKVGQEQSSVCGAAASALETVCASADSAQQEAAADQLQALPSVAAAETQVPAGYALLQGVWCCTGAAQMPEGDAGQGETQPEAAPGTLGYVYPQCTADGYAAQNEAAWNMPAQQWDPTYASAYGWYQGSNDQWGAYQNEAGPVTEQPQTAPQKGGSPAASSVKGTSMSAVKSDPADTPAKRKAVTPSWRTTPKALSGRKGSTVGRLASGGKQQAKISGRQSAAAGKRGSRSRVSSTSTGNGKAAAAAKASDNASSTPVNVQPYPAEPDAASLHPPLQTGYSAVYMVPTSENPAAPEAQVLVAVPAAPDAGAPGDMPSFAAPVLADDQPSVASQLCACSPLSCKKPGDFSCSLSTVATSDGFTSESKWFFRPSWKVPFSCVDQRETPKSVDEQAFLADLPTHSDVEQVSEPALADASLDASLTDGAASPEMAEASDKEEFSLKTWLANKLSWTTPSGSSEACRECCAPDSEAVNELPKDVQPFDAREDGASPPQMQEELTEVFPPHYVSKSEQTKDGVVPVLFRVLKRRDRRGSAKRGHILLPGGYLRDKVLGLDEGREMVLRDAAGRCVVVAEGARGEIILRGEDGRDIVVSGTYLREMILRGKGSSEVSLREMVQSEDAVESAAKLLSAATFYEGKEEPVFRFRVIQSQRPKDKEKRRLLAFRPPVHVRNLPPSVPESASLGLVDGDARVSGPSPPLSCACPPTLCRSVSAGTEDSVVTMKYEQRSTYVPLPTRGKTVHFVTHYGLESLSARDGSKIVAAPLPGVSSFAAQVARDAAARVAQRQATKKEEVEDLGSESSEDDAEPTEEGGSETSEEGVDEEYYEGGSDEQEETLFDFRKATAWCRSICGEAELFSGPNSYRSDGRVLPSCEREPCTEEVGETQPSDFAYEHTMERTGESEVFARAEGSGILSDRASHTSCVCSRWPCSCLRVSSNRESSSNMSDAIASQSSRPGGEAGTPVSAAAGTPMSAIASERTSQSFCACGRWPCGCSPVASKAAVSSRESGVASGRSSHSGRLSGPVTPLAAEAGTLNSGQASGSTQHAFYECGCWPCGCSPVASKAAVSSRESGVASGRSSPSGRLSEAGTPLAADAGTLNSGQASGSTQPAFCACGCWPCGCSPVASKAAVSSRESGVASGRSSPSGRLSEAGTPLAADAGTLNSGQASGSTQHAFCACGCWPCGCSPVASKAAVSSRESGVASGRSSHSGRLSEAGTPLAADAGTLNSGQASGSTQHAFCACGCWPCGCSPVASKAAVSSRESGVASGRSSPSGRLSEAGTPLAADAGTLNSGQASGSTQHAFCACGCWPCGCSPVASKAAVSSRESEVASGRSSPSGRLSGPGTPLAADAGTLNSGQASGSTQHAFYECGCWPRGSGRPSSEGHMSFRGSDVAMNVSALSGDQLGTPTAADAGTPGSGRVSESASHAFCACGRRPCPCASASPHEDVSSGATRVTSGQRILYVHPSGACRSFVSGGSVGGVAIEGASESAYRGVYVPYVCAPKPFSDSLTAQGRTLVLLQPYPQPPPAHVVMHVADEGNLPRTQMSSKHISTSCCTCLCWPCTCSPASSKKSALTQTGKTTSSHAFLSRNAVATRAVVVDEGVPSDIVRERSSRSLCVCGCWPCTCSPSSRKHLSSRSSTPVSRETSLQHVPFVSNTVVVDGKGTPVATIAEDEKGTPEFPGSPAAGDNDSRDGDRSACTALWSCVPHPPPVFAGNVNESPSPAPAPGQFVGVPVGGMDQTSYVATGSEACYSSASHLVTYQLPEALPEPPPLRTMKIRLPVPPSPELTAGVGTHLTLGSAEETAILPPLVVPVAAPLSRVKIAVLPARNSGPDQE</sequence>
<dbReference type="OrthoDB" id="10332082at2759"/>
<feature type="compositionally biased region" description="Polar residues" evidence="1">
    <location>
        <begin position="689"/>
        <end position="700"/>
    </location>
</feature>
<dbReference type="RefSeq" id="XP_029219208.1">
    <property type="nucleotide sequence ID" value="XM_029364500.1"/>
</dbReference>
<feature type="compositionally biased region" description="Low complexity" evidence="1">
    <location>
        <begin position="1857"/>
        <end position="1874"/>
    </location>
</feature>
<proteinExistence type="predicted"/>